<feature type="signal peptide" evidence="2">
    <location>
        <begin position="1"/>
        <end position="22"/>
    </location>
</feature>
<name>A0ABU7KH51_9ACTN</name>
<protein>
    <submittedName>
        <fullName evidence="3">Uncharacterized protein</fullName>
    </submittedName>
</protein>
<dbReference type="Proteomes" id="UP001356095">
    <property type="component" value="Unassembled WGS sequence"/>
</dbReference>
<reference evidence="3 4" key="1">
    <citation type="submission" date="2023-08" db="EMBL/GenBank/DDBJ databases">
        <authorList>
            <person name="Girao M."/>
            <person name="Carvalho M.F."/>
        </authorList>
    </citation>
    <scope>NUCLEOTIDE SEQUENCE [LARGE SCALE GENOMIC DNA]</scope>
    <source>
        <strain evidence="3 4">CT-R113</strain>
    </source>
</reference>
<feature type="compositionally biased region" description="Basic and acidic residues" evidence="1">
    <location>
        <begin position="29"/>
        <end position="41"/>
    </location>
</feature>
<comment type="caution">
    <text evidence="3">The sequence shown here is derived from an EMBL/GenBank/DDBJ whole genome shotgun (WGS) entry which is preliminary data.</text>
</comment>
<evidence type="ECO:0000313" key="3">
    <source>
        <dbReference type="EMBL" id="MEE2041559.1"/>
    </source>
</evidence>
<sequence>MSLLLMTGALALLCTATAVLLAATGGRDLIHTEHPLPEPDRRARRGAPTKKEDS</sequence>
<evidence type="ECO:0000313" key="4">
    <source>
        <dbReference type="Proteomes" id="UP001356095"/>
    </source>
</evidence>
<evidence type="ECO:0000256" key="1">
    <source>
        <dbReference type="SAM" id="MobiDB-lite"/>
    </source>
</evidence>
<dbReference type="RefSeq" id="WP_330095316.1">
    <property type="nucleotide sequence ID" value="NZ_JAUZMY010000054.1"/>
</dbReference>
<feature type="region of interest" description="Disordered" evidence="1">
    <location>
        <begin position="29"/>
        <end position="54"/>
    </location>
</feature>
<proteinExistence type="predicted"/>
<accession>A0ABU7KH51</accession>
<keyword evidence="2" id="KW-0732">Signal</keyword>
<organism evidence="3 4">
    <name type="scientific">Nocardiopsis codii</name>
    <dbReference type="NCBI Taxonomy" id="3065942"/>
    <lineage>
        <taxon>Bacteria</taxon>
        <taxon>Bacillati</taxon>
        <taxon>Actinomycetota</taxon>
        <taxon>Actinomycetes</taxon>
        <taxon>Streptosporangiales</taxon>
        <taxon>Nocardiopsidaceae</taxon>
        <taxon>Nocardiopsis</taxon>
    </lineage>
</organism>
<dbReference type="EMBL" id="JAUZMY010000054">
    <property type="protein sequence ID" value="MEE2041559.1"/>
    <property type="molecule type" value="Genomic_DNA"/>
</dbReference>
<feature type="chain" id="PRO_5046591316" evidence="2">
    <location>
        <begin position="23"/>
        <end position="54"/>
    </location>
</feature>
<evidence type="ECO:0000256" key="2">
    <source>
        <dbReference type="SAM" id="SignalP"/>
    </source>
</evidence>
<keyword evidence="4" id="KW-1185">Reference proteome</keyword>
<gene>
    <name evidence="3" type="ORF">Q8791_30490</name>
</gene>